<protein>
    <submittedName>
        <fullName evidence="1">Uncharacterized protein</fullName>
    </submittedName>
</protein>
<proteinExistence type="predicted"/>
<evidence type="ECO:0000313" key="1">
    <source>
        <dbReference type="EMBL" id="MFG6489271.1"/>
    </source>
</evidence>
<comment type="caution">
    <text evidence="1">The sequence shown here is derived from an EMBL/GenBank/DDBJ whole genome shotgun (WGS) entry which is preliminary data.</text>
</comment>
<dbReference type="Proteomes" id="UP001606134">
    <property type="component" value="Unassembled WGS sequence"/>
</dbReference>
<dbReference type="EMBL" id="JBIGIC010000012">
    <property type="protein sequence ID" value="MFG6489271.1"/>
    <property type="molecule type" value="Genomic_DNA"/>
</dbReference>
<evidence type="ECO:0000313" key="2">
    <source>
        <dbReference type="Proteomes" id="UP001606134"/>
    </source>
</evidence>
<dbReference type="RefSeq" id="WP_394415632.1">
    <property type="nucleotide sequence ID" value="NZ_JBIGIC010000012.1"/>
</dbReference>
<organism evidence="1 2">
    <name type="scientific">Pelomonas candidula</name>
    <dbReference type="NCBI Taxonomy" id="3299025"/>
    <lineage>
        <taxon>Bacteria</taxon>
        <taxon>Pseudomonadati</taxon>
        <taxon>Pseudomonadota</taxon>
        <taxon>Betaproteobacteria</taxon>
        <taxon>Burkholderiales</taxon>
        <taxon>Sphaerotilaceae</taxon>
        <taxon>Roseateles</taxon>
    </lineage>
</organism>
<sequence>MSGQAGLSRSIHRLPGAVATLREHVGGESVVRHVFGLIWPQARIDCVPGKEGCRVDVRERGLCHVVLVPWAMVEADRGLCLARAVFRRGLPGAFERAASGLSLSL</sequence>
<accession>A0ABW7HHR3</accession>
<keyword evidence="2" id="KW-1185">Reference proteome</keyword>
<name>A0ABW7HHR3_9BURK</name>
<reference evidence="1 2" key="1">
    <citation type="submission" date="2024-08" db="EMBL/GenBank/DDBJ databases">
        <authorList>
            <person name="Lu H."/>
        </authorList>
    </citation>
    <scope>NUCLEOTIDE SEQUENCE [LARGE SCALE GENOMIC DNA]</scope>
    <source>
        <strain evidence="1 2">BYS78W</strain>
    </source>
</reference>
<gene>
    <name evidence="1" type="ORF">ACG04R_21485</name>
</gene>